<comment type="caution">
    <text evidence="10">The sequence shown here is derived from an EMBL/GenBank/DDBJ whole genome shotgun (WGS) entry which is preliminary data.</text>
</comment>
<evidence type="ECO:0000313" key="11">
    <source>
        <dbReference type="Proteomes" id="UP001575181"/>
    </source>
</evidence>
<comment type="similarity">
    <text evidence="8">Belongs to the FtsL family.</text>
</comment>
<keyword evidence="5 8" id="KW-1133">Transmembrane helix</keyword>
<keyword evidence="6 8" id="KW-0472">Membrane</keyword>
<keyword evidence="2 8" id="KW-1003">Cell membrane</keyword>
<dbReference type="GO" id="GO:0051301">
    <property type="term" value="P:cell division"/>
    <property type="evidence" value="ECO:0007669"/>
    <property type="project" value="UniProtKB-KW"/>
</dbReference>
<accession>A0ABV4TXW0</accession>
<dbReference type="InterPro" id="IPR011922">
    <property type="entry name" value="Cell_div_FtsL"/>
</dbReference>
<comment type="subunit">
    <text evidence="8">Part of a complex composed of FtsB, FtsL and FtsQ.</text>
</comment>
<dbReference type="Proteomes" id="UP001575181">
    <property type="component" value="Unassembled WGS sequence"/>
</dbReference>
<evidence type="ECO:0000256" key="1">
    <source>
        <dbReference type="ARBA" id="ARBA00004401"/>
    </source>
</evidence>
<evidence type="ECO:0000256" key="2">
    <source>
        <dbReference type="ARBA" id="ARBA00022475"/>
    </source>
</evidence>
<keyword evidence="11" id="KW-1185">Reference proteome</keyword>
<dbReference type="HAMAP" id="MF_00910">
    <property type="entry name" value="FtsL"/>
    <property type="match status" value="1"/>
</dbReference>
<evidence type="ECO:0000256" key="6">
    <source>
        <dbReference type="ARBA" id="ARBA00023136"/>
    </source>
</evidence>
<reference evidence="10 11" key="1">
    <citation type="submission" date="2024-08" db="EMBL/GenBank/DDBJ databases">
        <title>Whole-genome sequencing of halo(alkali)philic microorganisms from hypersaline lakes.</title>
        <authorList>
            <person name="Sorokin D.Y."/>
            <person name="Merkel A.Y."/>
            <person name="Messina E."/>
            <person name="Yakimov M."/>
        </authorList>
    </citation>
    <scope>NUCLEOTIDE SEQUENCE [LARGE SCALE GENOMIC DNA]</scope>
    <source>
        <strain evidence="10 11">Cl-TMA</strain>
    </source>
</reference>
<dbReference type="NCBIfam" id="TIGR02209">
    <property type="entry name" value="ftsL_broad"/>
    <property type="match status" value="1"/>
</dbReference>
<evidence type="ECO:0000313" key="10">
    <source>
        <dbReference type="EMBL" id="MFA9461424.1"/>
    </source>
</evidence>
<keyword evidence="3 8" id="KW-0132">Cell division</keyword>
<comment type="subcellular location">
    <subcellularLocation>
        <location evidence="8">Cell inner membrane</location>
        <topology evidence="8">Single-pass type II membrane protein</topology>
    </subcellularLocation>
    <subcellularLocation>
        <location evidence="1">Cell membrane</location>
        <topology evidence="1">Single-pass type II membrane protein</topology>
    </subcellularLocation>
    <text evidence="8">Localizes to the division septum where it forms a ring structure.</text>
</comment>
<evidence type="ECO:0000256" key="3">
    <source>
        <dbReference type="ARBA" id="ARBA00022618"/>
    </source>
</evidence>
<dbReference type="PANTHER" id="PTHR37479">
    <property type="entry name" value="CELL DIVISION PROTEIN FTSL"/>
    <property type="match status" value="1"/>
</dbReference>
<proteinExistence type="inferred from homology"/>
<dbReference type="Pfam" id="PF04999">
    <property type="entry name" value="FtsL"/>
    <property type="match status" value="1"/>
</dbReference>
<dbReference type="PANTHER" id="PTHR37479:SF1">
    <property type="entry name" value="CELL DIVISION PROTEIN FTSL"/>
    <property type="match status" value="1"/>
</dbReference>
<organism evidence="10 11">
    <name type="scientific">Thiohalorhabdus methylotrophus</name>
    <dbReference type="NCBI Taxonomy" id="3242694"/>
    <lineage>
        <taxon>Bacteria</taxon>
        <taxon>Pseudomonadati</taxon>
        <taxon>Pseudomonadota</taxon>
        <taxon>Gammaproteobacteria</taxon>
        <taxon>Thiohalorhabdales</taxon>
        <taxon>Thiohalorhabdaceae</taxon>
        <taxon>Thiohalorhabdus</taxon>
    </lineage>
</organism>
<keyword evidence="7 8" id="KW-0131">Cell cycle</keyword>
<protein>
    <recommendedName>
        <fullName evidence="8 9">Cell division protein FtsL</fullName>
    </recommendedName>
</protein>
<keyword evidence="8" id="KW-0997">Cell inner membrane</keyword>
<gene>
    <name evidence="8 10" type="primary">ftsL</name>
    <name evidence="10" type="ORF">ACERLL_11360</name>
</gene>
<evidence type="ECO:0000256" key="4">
    <source>
        <dbReference type="ARBA" id="ARBA00022692"/>
    </source>
</evidence>
<sequence length="83" mass="9533">MAAILLVLGLASALTVVWVREEARQLDLAIQAHRDRIRALETEWGRLQLERAALGARSRVESLARKRHDMHIPEPGEIWDFRP</sequence>
<evidence type="ECO:0000256" key="9">
    <source>
        <dbReference type="NCBIfam" id="TIGR02209"/>
    </source>
</evidence>
<dbReference type="EMBL" id="JBGUAW010000007">
    <property type="protein sequence ID" value="MFA9461424.1"/>
    <property type="molecule type" value="Genomic_DNA"/>
</dbReference>
<comment type="function">
    <text evidence="8">Essential cell division protein. May link together the upstream cell division proteins, which are predominantly cytoplasmic, with the downstream cell division proteins, which are predominantly periplasmic.</text>
</comment>
<evidence type="ECO:0000256" key="7">
    <source>
        <dbReference type="ARBA" id="ARBA00023306"/>
    </source>
</evidence>
<keyword evidence="4 8" id="KW-0812">Transmembrane</keyword>
<dbReference type="RefSeq" id="WP_373656212.1">
    <property type="nucleotide sequence ID" value="NZ_JBGUAW010000007.1"/>
</dbReference>
<name>A0ABV4TXW0_9GAMM</name>
<evidence type="ECO:0000256" key="8">
    <source>
        <dbReference type="HAMAP-Rule" id="MF_00910"/>
    </source>
</evidence>
<evidence type="ECO:0000256" key="5">
    <source>
        <dbReference type="ARBA" id="ARBA00022989"/>
    </source>
</evidence>